<evidence type="ECO:0000256" key="1">
    <source>
        <dbReference type="SAM" id="Phobius"/>
    </source>
</evidence>
<reference evidence="2" key="2">
    <citation type="submission" date="2020-09" db="EMBL/GenBank/DDBJ databases">
        <authorList>
            <person name="Sun Q."/>
            <person name="Ohkuma M."/>
        </authorList>
    </citation>
    <scope>NUCLEOTIDE SEQUENCE</scope>
    <source>
        <strain evidence="2">JCM 15759</strain>
    </source>
</reference>
<reference evidence="2" key="1">
    <citation type="journal article" date="2014" name="Int. J. Syst. Evol. Microbiol.">
        <title>Complete genome sequence of Corynebacterium casei LMG S-19264T (=DSM 44701T), isolated from a smear-ripened cheese.</title>
        <authorList>
            <consortium name="US DOE Joint Genome Institute (JGI-PGF)"/>
            <person name="Walter F."/>
            <person name="Albersmeier A."/>
            <person name="Kalinowski J."/>
            <person name="Ruckert C."/>
        </authorList>
    </citation>
    <scope>NUCLEOTIDE SEQUENCE</scope>
    <source>
        <strain evidence="2">JCM 15759</strain>
    </source>
</reference>
<evidence type="ECO:0000313" key="2">
    <source>
        <dbReference type="EMBL" id="GGM46357.1"/>
    </source>
</evidence>
<protein>
    <submittedName>
        <fullName evidence="2">Uncharacterized protein</fullName>
    </submittedName>
</protein>
<proteinExistence type="predicted"/>
<organism evidence="2 3">
    <name type="scientific">Haloarcula argentinensis</name>
    <dbReference type="NCBI Taxonomy" id="43776"/>
    <lineage>
        <taxon>Archaea</taxon>
        <taxon>Methanobacteriati</taxon>
        <taxon>Methanobacteriota</taxon>
        <taxon>Stenosarchaea group</taxon>
        <taxon>Halobacteria</taxon>
        <taxon>Halobacteriales</taxon>
        <taxon>Haloarculaceae</taxon>
        <taxon>Haloarcula</taxon>
    </lineage>
</organism>
<keyword evidence="1" id="KW-0472">Membrane</keyword>
<name>A0A830FKG3_HALAR</name>
<gene>
    <name evidence="2" type="ORF">GCM10009006_29540</name>
</gene>
<dbReference type="Proteomes" id="UP000656367">
    <property type="component" value="Unassembled WGS sequence"/>
</dbReference>
<dbReference type="AlphaFoldDB" id="A0A830FKG3"/>
<feature type="transmembrane region" description="Helical" evidence="1">
    <location>
        <begin position="47"/>
        <end position="68"/>
    </location>
</feature>
<evidence type="ECO:0000313" key="3">
    <source>
        <dbReference type="Proteomes" id="UP000656367"/>
    </source>
</evidence>
<keyword evidence="1" id="KW-0812">Transmembrane</keyword>
<dbReference type="EMBL" id="BMON01000002">
    <property type="protein sequence ID" value="GGM46357.1"/>
    <property type="molecule type" value="Genomic_DNA"/>
</dbReference>
<accession>A0A830FKG3</accession>
<keyword evidence="1" id="KW-1133">Transmembrane helix</keyword>
<comment type="caution">
    <text evidence="2">The sequence shown here is derived from an EMBL/GenBank/DDBJ whole genome shotgun (WGS) entry which is preliminary data.</text>
</comment>
<sequence length="101" mass="11377">MRSVVVVGIVVISSVFVHDIAEVIDEHSNDDEEIVFRFERGTVIGNLVRPALLIYAVTLVSVPIAAGVRFYHTYNIYLGAGLFLYTIWCVKMLSPVKKYQM</sequence>
<feature type="transmembrane region" description="Helical" evidence="1">
    <location>
        <begin position="74"/>
        <end position="93"/>
    </location>
</feature>